<feature type="compositionally biased region" description="Basic and acidic residues" evidence="1">
    <location>
        <begin position="99"/>
        <end position="119"/>
    </location>
</feature>
<feature type="compositionally biased region" description="Basic and acidic residues" evidence="1">
    <location>
        <begin position="597"/>
        <end position="608"/>
    </location>
</feature>
<dbReference type="Proteomes" id="UP000761534">
    <property type="component" value="Unassembled WGS sequence"/>
</dbReference>
<feature type="signal peptide" evidence="2">
    <location>
        <begin position="1"/>
        <end position="21"/>
    </location>
</feature>
<organism evidence="3 4">
    <name type="scientific">Trichomonascus ciferrii</name>
    <dbReference type="NCBI Taxonomy" id="44093"/>
    <lineage>
        <taxon>Eukaryota</taxon>
        <taxon>Fungi</taxon>
        <taxon>Dikarya</taxon>
        <taxon>Ascomycota</taxon>
        <taxon>Saccharomycotina</taxon>
        <taxon>Dipodascomycetes</taxon>
        <taxon>Dipodascales</taxon>
        <taxon>Trichomonascaceae</taxon>
        <taxon>Trichomonascus</taxon>
        <taxon>Trichomonascus ciferrii complex</taxon>
    </lineage>
</organism>
<name>A0A642UVP5_9ASCO</name>
<feature type="compositionally biased region" description="Basic and acidic residues" evidence="1">
    <location>
        <begin position="151"/>
        <end position="161"/>
    </location>
</feature>
<dbReference type="EMBL" id="SWFS01000396">
    <property type="protein sequence ID" value="KAA8906490.1"/>
    <property type="molecule type" value="Genomic_DNA"/>
</dbReference>
<evidence type="ECO:0000313" key="4">
    <source>
        <dbReference type="Proteomes" id="UP000761534"/>
    </source>
</evidence>
<sequence>MVKSLNIAAVTSLTLAYLASAAPVENAVEDSQSHALAETDDQLPGDSQPAFYKASPALKNSKVEADDSDPNESFDEIGAVEAHRKRDGDAGPGVILDPIHPEYQEEGSRYGKRDNKDPPDVTVLDAAFSVDPVGPPLPQGDIDPAFSKPVQPRDEKRENKDSNVVYLDTQPANPAGLPDGKDIDPGFYKPVKPKEDENQDPSNVIDLDPQPVDPNLGDDVDPGFQKPPQGDIDPGFSKPVQTSVPKQPRAEKRDSDDSNVIDLDPQPVDPSDLQHGEDIDPGFYKPVKPSNPKDDNASNVVDLDPQPVDPNLGGDVDPGFQKPPQRDIDPGFSKPVQTNVPKQPRAEKRDSDDSNVIDLDPQPVDPSDLQHGEDIDPGFYKPVKPSNPKDDNASNVVDLDPQPVDPNLGGDVDPGFQKPPQRDIDPGFSKPVQTNVPKQPRAEKRDSDDSNVIDLDPQPVDPSDLQHGEDIDPGFYKPVKPSNPKDDHASNVIDLDPQPVVSSLPTGDSIDPGFHRPPQGDIDPGFSKPVQSTVPKQPRSEKRDNQDSNVIELDPNPVDPSPPQQADEVDPGFARPSHDESVDPGFYQPSLGTVPKQPRDEQHEKRQDSPSMLQPEGPLSTVGDNISPNNRDATGWADDVPHAYYVRPQDNPYAAQYNPRRPASPY</sequence>
<keyword evidence="2" id="KW-0732">Signal</keyword>
<comment type="caution">
    <text evidence="3">The sequence shown here is derived from an EMBL/GenBank/DDBJ whole genome shotgun (WGS) entry which is preliminary data.</text>
</comment>
<feature type="region of interest" description="Disordered" evidence="1">
    <location>
        <begin position="29"/>
        <end position="666"/>
    </location>
</feature>
<evidence type="ECO:0000313" key="3">
    <source>
        <dbReference type="EMBL" id="KAA8906490.1"/>
    </source>
</evidence>
<evidence type="ECO:0000256" key="2">
    <source>
        <dbReference type="SAM" id="SignalP"/>
    </source>
</evidence>
<feature type="chain" id="PRO_5024883033" evidence="2">
    <location>
        <begin position="22"/>
        <end position="666"/>
    </location>
</feature>
<accession>A0A642UVP5</accession>
<keyword evidence="4" id="KW-1185">Reference proteome</keyword>
<feature type="compositionally biased region" description="Polar residues" evidence="1">
    <location>
        <begin position="622"/>
        <end position="632"/>
    </location>
</feature>
<reference evidence="3" key="1">
    <citation type="journal article" date="2019" name="G3 (Bethesda)">
        <title>Genome Assemblies of Two Rare Opportunistic Yeast Pathogens: Diutina rugosa (syn. Candida rugosa) and Trichomonascus ciferrii (syn. Candida ciferrii).</title>
        <authorList>
            <person name="Mixao V."/>
            <person name="Saus E."/>
            <person name="Hansen A.P."/>
            <person name="Lass-Florl C."/>
            <person name="Gabaldon T."/>
        </authorList>
    </citation>
    <scope>NUCLEOTIDE SEQUENCE</scope>
    <source>
        <strain evidence="3">CBS 4856</strain>
    </source>
</reference>
<protein>
    <submittedName>
        <fullName evidence="3">Uncharacterized protein</fullName>
    </submittedName>
</protein>
<dbReference type="VEuPathDB" id="FungiDB:TRICI_005155"/>
<gene>
    <name evidence="3" type="ORF">TRICI_005155</name>
</gene>
<feature type="compositionally biased region" description="Acidic residues" evidence="1">
    <location>
        <begin position="66"/>
        <end position="75"/>
    </location>
</feature>
<dbReference type="AlphaFoldDB" id="A0A642UVP5"/>
<proteinExistence type="predicted"/>
<evidence type="ECO:0000256" key="1">
    <source>
        <dbReference type="SAM" id="MobiDB-lite"/>
    </source>
</evidence>